<comment type="similarity">
    <text evidence="1">Belongs to the paxM FAD-dependent monooxygenase family.</text>
</comment>
<keyword evidence="5 7" id="KW-0503">Monooxygenase</keyword>
<dbReference type="STRING" id="1664694.A0A0N1GWZ6"/>
<keyword evidence="4" id="KW-0560">Oxidoreductase</keyword>
<dbReference type="EMBL" id="LFJN01000058">
    <property type="protein sequence ID" value="KPI34497.1"/>
    <property type="molecule type" value="Genomic_DNA"/>
</dbReference>
<proteinExistence type="inferred from homology"/>
<evidence type="ECO:0000313" key="7">
    <source>
        <dbReference type="EMBL" id="KPI34497.1"/>
    </source>
</evidence>
<dbReference type="GO" id="GO:0004497">
    <property type="term" value="F:monooxygenase activity"/>
    <property type="evidence" value="ECO:0007669"/>
    <property type="project" value="UniProtKB-KW"/>
</dbReference>
<keyword evidence="8" id="KW-1185">Reference proteome</keyword>
<dbReference type="GeneID" id="28731738"/>
<dbReference type="PRINTS" id="PR00420">
    <property type="entry name" value="RNGMNOXGNASE"/>
</dbReference>
<reference evidence="7 8" key="1">
    <citation type="submission" date="2015-06" db="EMBL/GenBank/DDBJ databases">
        <title>Draft genome of the ant-associated black yeast Phialophora attae CBS 131958.</title>
        <authorList>
            <person name="Moreno L.F."/>
            <person name="Stielow B.J."/>
            <person name="de Hoog S."/>
            <person name="Vicente V.A."/>
            <person name="Weiss V.A."/>
            <person name="de Vries M."/>
            <person name="Cruz L.M."/>
            <person name="Souza E.M."/>
        </authorList>
    </citation>
    <scope>NUCLEOTIDE SEQUENCE [LARGE SCALE GENOMIC DNA]</scope>
    <source>
        <strain evidence="7 8">CBS 131958</strain>
    </source>
</reference>
<dbReference type="InterPro" id="IPR002938">
    <property type="entry name" value="FAD-bd"/>
</dbReference>
<feature type="domain" description="FAD-binding" evidence="6">
    <location>
        <begin position="312"/>
        <end position="356"/>
    </location>
</feature>
<dbReference type="PANTHER" id="PTHR13789">
    <property type="entry name" value="MONOOXYGENASE"/>
    <property type="match status" value="1"/>
</dbReference>
<feature type="domain" description="FAD-binding" evidence="6">
    <location>
        <begin position="10"/>
        <end position="243"/>
    </location>
</feature>
<dbReference type="VEuPathDB" id="FungiDB:AB675_11043"/>
<dbReference type="Proteomes" id="UP000038010">
    <property type="component" value="Unassembled WGS sequence"/>
</dbReference>
<evidence type="ECO:0000256" key="3">
    <source>
        <dbReference type="ARBA" id="ARBA00022827"/>
    </source>
</evidence>
<dbReference type="Pfam" id="PF01494">
    <property type="entry name" value="FAD_binding_3"/>
    <property type="match status" value="2"/>
</dbReference>
<dbReference type="OrthoDB" id="16820at2759"/>
<dbReference type="AlphaFoldDB" id="A0A0N1GWZ6"/>
<comment type="caution">
    <text evidence="7">The sequence shown here is derived from an EMBL/GenBank/DDBJ whole genome shotgun (WGS) entry which is preliminary data.</text>
</comment>
<evidence type="ECO:0000256" key="2">
    <source>
        <dbReference type="ARBA" id="ARBA00022630"/>
    </source>
</evidence>
<dbReference type="InterPro" id="IPR036188">
    <property type="entry name" value="FAD/NAD-bd_sf"/>
</dbReference>
<protein>
    <submittedName>
        <fullName evidence="7">6-hydroxynicotinate 3-monooxygenase</fullName>
    </submittedName>
</protein>
<dbReference type="RefSeq" id="XP_017994460.1">
    <property type="nucleotide sequence ID" value="XM_018139858.1"/>
</dbReference>
<evidence type="ECO:0000256" key="4">
    <source>
        <dbReference type="ARBA" id="ARBA00023002"/>
    </source>
</evidence>
<organism evidence="7 8">
    <name type="scientific">Cyphellophora attinorum</name>
    <dbReference type="NCBI Taxonomy" id="1664694"/>
    <lineage>
        <taxon>Eukaryota</taxon>
        <taxon>Fungi</taxon>
        <taxon>Dikarya</taxon>
        <taxon>Ascomycota</taxon>
        <taxon>Pezizomycotina</taxon>
        <taxon>Eurotiomycetes</taxon>
        <taxon>Chaetothyriomycetidae</taxon>
        <taxon>Chaetothyriales</taxon>
        <taxon>Cyphellophoraceae</taxon>
        <taxon>Cyphellophora</taxon>
    </lineage>
</organism>
<dbReference type="PANTHER" id="PTHR13789:SF309">
    <property type="entry name" value="PUTATIVE (AFU_ORTHOLOGUE AFUA_6G14510)-RELATED"/>
    <property type="match status" value="1"/>
</dbReference>
<sequence length="400" mass="43146">MARAEPPRTAIIIGGGPCGLLTALALTQRSHMTCTVFELCSSHTTFGGAIGIPPSGLQLFGSLGVLEGLLARGNASSKLVWHSLCCADALGPFDMAARSKETTGYGCLRIKRTDMLEVLLEAVAAAGIVVHFGQRLPAIYETHAGVVVSFDEGVIAEATADILLGCDGIHAAVRVLYVNPDRRPMYTGSAGLMGLASAALLTSESADTLRDGIHATMTCEGTFMTVPCRTGSDEFYWAFQRKVPSPNQTEWLNGWDIRSCEEIEELKDVLYGILTCEETHGGKWAAILCDLIDATREMRFYPVYQLPSAPGNRWYRGRILLLGDAAHAMPPHAGQGICMVLEDATLLANLLSVALTPSDTMPEGDGAEEIIGDLFRRYEQGRRSRVEDVARWAIVVIASR</sequence>
<gene>
    <name evidence="7" type="ORF">AB675_11043</name>
</gene>
<dbReference type="Gene3D" id="3.50.50.60">
    <property type="entry name" value="FAD/NAD(P)-binding domain"/>
    <property type="match status" value="1"/>
</dbReference>
<keyword evidence="3" id="KW-0274">FAD</keyword>
<evidence type="ECO:0000259" key="6">
    <source>
        <dbReference type="Pfam" id="PF01494"/>
    </source>
</evidence>
<name>A0A0N1GWZ6_9EURO</name>
<accession>A0A0N1GWZ6</accession>
<dbReference type="InterPro" id="IPR050493">
    <property type="entry name" value="FAD-dep_Monooxygenase_BioMet"/>
</dbReference>
<evidence type="ECO:0000256" key="1">
    <source>
        <dbReference type="ARBA" id="ARBA00007992"/>
    </source>
</evidence>
<keyword evidence="2" id="KW-0285">Flavoprotein</keyword>
<evidence type="ECO:0000256" key="5">
    <source>
        <dbReference type="ARBA" id="ARBA00023033"/>
    </source>
</evidence>
<evidence type="ECO:0000313" key="8">
    <source>
        <dbReference type="Proteomes" id="UP000038010"/>
    </source>
</evidence>
<dbReference type="SUPFAM" id="SSF51905">
    <property type="entry name" value="FAD/NAD(P)-binding domain"/>
    <property type="match status" value="1"/>
</dbReference>
<dbReference type="GO" id="GO:0071949">
    <property type="term" value="F:FAD binding"/>
    <property type="evidence" value="ECO:0007669"/>
    <property type="project" value="InterPro"/>
</dbReference>